<protein>
    <recommendedName>
        <fullName evidence="15">Calponin-homology (CH) domain-containing protein</fullName>
    </recommendedName>
</protein>
<evidence type="ECO:0000313" key="14">
    <source>
        <dbReference type="Proteomes" id="UP000001449"/>
    </source>
</evidence>
<dbReference type="GO" id="GO:0035371">
    <property type="term" value="C:microtubule plus-end"/>
    <property type="evidence" value="ECO:0000318"/>
    <property type="project" value="GO_Central"/>
</dbReference>
<evidence type="ECO:0000313" key="13">
    <source>
        <dbReference type="EMBL" id="EED90169.1"/>
    </source>
</evidence>
<dbReference type="STRING" id="35128.B8C7U7"/>
<dbReference type="SUPFAM" id="SSF47576">
    <property type="entry name" value="Calponin-homology domain, CH-domain"/>
    <property type="match status" value="1"/>
</dbReference>
<dbReference type="OMA" id="HTHWIKH"/>
<dbReference type="InterPro" id="IPR027328">
    <property type="entry name" value="MAPRE"/>
</dbReference>
<dbReference type="GO" id="GO:0035372">
    <property type="term" value="P:protein localization to microtubule"/>
    <property type="evidence" value="ECO:0000318"/>
    <property type="project" value="GO_Central"/>
</dbReference>
<comment type="similarity">
    <text evidence="2">Belongs to the MAPRE family.</text>
</comment>
<name>B8C7U7_THAPS</name>
<keyword evidence="6" id="KW-0498">Mitosis</keyword>
<keyword evidence="8" id="KW-0131">Cell cycle</keyword>
<evidence type="ECO:0008006" key="15">
    <source>
        <dbReference type="Google" id="ProtNLM"/>
    </source>
</evidence>
<gene>
    <name evidence="13" type="ORF">THAPSDRAFT_36137</name>
</gene>
<comment type="subcellular location">
    <subcellularLocation>
        <location evidence="1">Cytoplasm</location>
        <location evidence="1">Cytoskeleton</location>
    </subcellularLocation>
</comment>
<dbReference type="GO" id="GO:0005881">
    <property type="term" value="C:cytoplasmic microtubule"/>
    <property type="evidence" value="ECO:0000318"/>
    <property type="project" value="GO_Central"/>
</dbReference>
<dbReference type="InterPro" id="IPR036872">
    <property type="entry name" value="CH_dom_sf"/>
</dbReference>
<dbReference type="RefSeq" id="XP_002292194.1">
    <property type="nucleotide sequence ID" value="XM_002292158.1"/>
</dbReference>
<evidence type="ECO:0000256" key="3">
    <source>
        <dbReference type="ARBA" id="ARBA00022490"/>
    </source>
</evidence>
<sequence length="212" mass="23871">GMMDGAYFTSRNELLTFLNTLLDLNLTKIEQTASGAVACQLTEYIFPNSIPMSRVNWAAKSSHEYVANYKLLQSAFSKNKIQKYVDVDKLIRGKYQDNLEFCQWLKAFFDMTCSVGKREGYDAATVRAKGKGGKLPSTSSVSSSASSAANAKLEAENARLKAQLAELQTKYTELEQTSAEIEMSLTDVEKERDFYFDKLRGIEIMLQVYKEK</sequence>
<evidence type="ECO:0000256" key="6">
    <source>
        <dbReference type="ARBA" id="ARBA00022776"/>
    </source>
</evidence>
<dbReference type="GO" id="GO:0051225">
    <property type="term" value="P:spindle assembly"/>
    <property type="evidence" value="ECO:0000318"/>
    <property type="project" value="GO_Central"/>
</dbReference>
<organism evidence="13 14">
    <name type="scientific">Thalassiosira pseudonana</name>
    <name type="common">Marine diatom</name>
    <name type="synonym">Cyclotella nana</name>
    <dbReference type="NCBI Taxonomy" id="35128"/>
    <lineage>
        <taxon>Eukaryota</taxon>
        <taxon>Sar</taxon>
        <taxon>Stramenopiles</taxon>
        <taxon>Ochrophyta</taxon>
        <taxon>Bacillariophyta</taxon>
        <taxon>Coscinodiscophyceae</taxon>
        <taxon>Thalassiosirophycidae</taxon>
        <taxon>Thalassiosirales</taxon>
        <taxon>Thalassiosiraceae</taxon>
        <taxon>Thalassiosira</taxon>
    </lineage>
</organism>
<dbReference type="Proteomes" id="UP000001449">
    <property type="component" value="Chromosome 9"/>
</dbReference>
<dbReference type="GO" id="GO:0005815">
    <property type="term" value="C:microtubule organizing center"/>
    <property type="evidence" value="ECO:0000318"/>
    <property type="project" value="GO_Central"/>
</dbReference>
<dbReference type="PANTHER" id="PTHR10623">
    <property type="entry name" value="MICROTUBULE-ASSOCIATED PROTEIN RP/EB FAMILY MEMBER"/>
    <property type="match status" value="1"/>
</dbReference>
<evidence type="ECO:0000256" key="5">
    <source>
        <dbReference type="ARBA" id="ARBA00022701"/>
    </source>
</evidence>
<dbReference type="PROSITE" id="PS50021">
    <property type="entry name" value="CH"/>
    <property type="match status" value="1"/>
</dbReference>
<feature type="non-terminal residue" evidence="13">
    <location>
        <position position="212"/>
    </location>
</feature>
<feature type="non-terminal residue" evidence="13">
    <location>
        <position position="1"/>
    </location>
</feature>
<evidence type="ECO:0000259" key="11">
    <source>
        <dbReference type="PROSITE" id="PS50021"/>
    </source>
</evidence>
<evidence type="ECO:0000256" key="9">
    <source>
        <dbReference type="PROSITE-ProRule" id="PRU00576"/>
    </source>
</evidence>
<dbReference type="Gene3D" id="1.20.5.1430">
    <property type="match status" value="1"/>
</dbReference>
<dbReference type="GO" id="GO:0051010">
    <property type="term" value="F:microtubule plus-end binding"/>
    <property type="evidence" value="ECO:0000318"/>
    <property type="project" value="GO_Central"/>
</dbReference>
<reference evidence="13 14" key="1">
    <citation type="journal article" date="2004" name="Science">
        <title>The genome of the diatom Thalassiosira pseudonana: ecology, evolution, and metabolism.</title>
        <authorList>
            <person name="Armbrust E.V."/>
            <person name="Berges J.A."/>
            <person name="Bowler C."/>
            <person name="Green B.R."/>
            <person name="Martinez D."/>
            <person name="Putnam N.H."/>
            <person name="Zhou S."/>
            <person name="Allen A.E."/>
            <person name="Apt K.E."/>
            <person name="Bechner M."/>
            <person name="Brzezinski M.A."/>
            <person name="Chaal B.K."/>
            <person name="Chiovitti A."/>
            <person name="Davis A.K."/>
            <person name="Demarest M.S."/>
            <person name="Detter J.C."/>
            <person name="Glavina T."/>
            <person name="Goodstein D."/>
            <person name="Hadi M.Z."/>
            <person name="Hellsten U."/>
            <person name="Hildebrand M."/>
            <person name="Jenkins B.D."/>
            <person name="Jurka J."/>
            <person name="Kapitonov V.V."/>
            <person name="Kroger N."/>
            <person name="Lau W.W."/>
            <person name="Lane T.W."/>
            <person name="Larimer F.W."/>
            <person name="Lippmeier J.C."/>
            <person name="Lucas S."/>
            <person name="Medina M."/>
            <person name="Montsant A."/>
            <person name="Obornik M."/>
            <person name="Parker M.S."/>
            <person name="Palenik B."/>
            <person name="Pazour G.J."/>
            <person name="Richardson P.M."/>
            <person name="Rynearson T.A."/>
            <person name="Saito M.A."/>
            <person name="Schwartz D.C."/>
            <person name="Thamatrakoln K."/>
            <person name="Valentin K."/>
            <person name="Vardi A."/>
            <person name="Wilkerson F.P."/>
            <person name="Rokhsar D.S."/>
        </authorList>
    </citation>
    <scope>NUCLEOTIDE SEQUENCE [LARGE SCALE GENOMIC DNA]</scope>
    <source>
        <strain evidence="13 14">CCMP1335</strain>
    </source>
</reference>
<evidence type="ECO:0000256" key="8">
    <source>
        <dbReference type="ARBA" id="ARBA00023306"/>
    </source>
</evidence>
<evidence type="ECO:0000256" key="2">
    <source>
        <dbReference type="ARBA" id="ARBA00010729"/>
    </source>
</evidence>
<dbReference type="PROSITE" id="PS51230">
    <property type="entry name" value="EB1_C"/>
    <property type="match status" value="1"/>
</dbReference>
<dbReference type="SUPFAM" id="SSF140612">
    <property type="entry name" value="EB1 dimerisation domain-like"/>
    <property type="match status" value="1"/>
</dbReference>
<dbReference type="Gene3D" id="1.10.418.10">
    <property type="entry name" value="Calponin-like domain"/>
    <property type="match status" value="1"/>
</dbReference>
<keyword evidence="3" id="KW-0963">Cytoplasm</keyword>
<reference evidence="13 14" key="2">
    <citation type="journal article" date="2008" name="Nature">
        <title>The Phaeodactylum genome reveals the evolutionary history of diatom genomes.</title>
        <authorList>
            <person name="Bowler C."/>
            <person name="Allen A.E."/>
            <person name="Badger J.H."/>
            <person name="Grimwood J."/>
            <person name="Jabbari K."/>
            <person name="Kuo A."/>
            <person name="Maheswari U."/>
            <person name="Martens C."/>
            <person name="Maumus F."/>
            <person name="Otillar R.P."/>
            <person name="Rayko E."/>
            <person name="Salamov A."/>
            <person name="Vandepoele K."/>
            <person name="Beszteri B."/>
            <person name="Gruber A."/>
            <person name="Heijde M."/>
            <person name="Katinka M."/>
            <person name="Mock T."/>
            <person name="Valentin K."/>
            <person name="Verret F."/>
            <person name="Berges J.A."/>
            <person name="Brownlee C."/>
            <person name="Cadoret J.P."/>
            <person name="Chiovitti A."/>
            <person name="Choi C.J."/>
            <person name="Coesel S."/>
            <person name="De Martino A."/>
            <person name="Detter J.C."/>
            <person name="Durkin C."/>
            <person name="Falciatore A."/>
            <person name="Fournet J."/>
            <person name="Haruta M."/>
            <person name="Huysman M.J."/>
            <person name="Jenkins B.D."/>
            <person name="Jiroutova K."/>
            <person name="Jorgensen R.E."/>
            <person name="Joubert Y."/>
            <person name="Kaplan A."/>
            <person name="Kroger N."/>
            <person name="Kroth P.G."/>
            <person name="La Roche J."/>
            <person name="Lindquist E."/>
            <person name="Lommer M."/>
            <person name="Martin-Jezequel V."/>
            <person name="Lopez P.J."/>
            <person name="Lucas S."/>
            <person name="Mangogna M."/>
            <person name="McGinnis K."/>
            <person name="Medlin L.K."/>
            <person name="Montsant A."/>
            <person name="Oudot-Le Secq M.P."/>
            <person name="Napoli C."/>
            <person name="Obornik M."/>
            <person name="Parker M.S."/>
            <person name="Petit J.L."/>
            <person name="Porcel B.M."/>
            <person name="Poulsen N."/>
            <person name="Robison M."/>
            <person name="Rychlewski L."/>
            <person name="Rynearson T.A."/>
            <person name="Schmutz J."/>
            <person name="Shapiro H."/>
            <person name="Siaut M."/>
            <person name="Stanley M."/>
            <person name="Sussman M.R."/>
            <person name="Taylor A.R."/>
            <person name="Vardi A."/>
            <person name="von Dassow P."/>
            <person name="Vyverman W."/>
            <person name="Willis A."/>
            <person name="Wyrwicz L.S."/>
            <person name="Rokhsar D.S."/>
            <person name="Weissenbach J."/>
            <person name="Armbrust E.V."/>
            <person name="Green B.R."/>
            <person name="Van de Peer Y."/>
            <person name="Grigoriev I.V."/>
        </authorList>
    </citation>
    <scope>NUCLEOTIDE SEQUENCE [LARGE SCALE GENOMIC DNA]</scope>
    <source>
        <strain evidence="13 14">CCMP1335</strain>
    </source>
</reference>
<dbReference type="AlphaFoldDB" id="B8C7U7"/>
<keyword evidence="5 9" id="KW-0493">Microtubule</keyword>
<feature type="domain" description="EB1 C-terminal" evidence="12">
    <location>
        <begin position="163"/>
        <end position="212"/>
    </location>
</feature>
<dbReference type="InterPro" id="IPR036133">
    <property type="entry name" value="EB1_C_sf"/>
</dbReference>
<dbReference type="Pfam" id="PF03271">
    <property type="entry name" value="EB1"/>
    <property type="match status" value="1"/>
</dbReference>
<dbReference type="GO" id="GO:0051301">
    <property type="term" value="P:cell division"/>
    <property type="evidence" value="ECO:0007669"/>
    <property type="project" value="UniProtKB-KW"/>
</dbReference>
<dbReference type="PaxDb" id="35128-Thaps36137"/>
<keyword evidence="10" id="KW-0175">Coiled coil</keyword>
<evidence type="ECO:0000256" key="1">
    <source>
        <dbReference type="ARBA" id="ARBA00004245"/>
    </source>
</evidence>
<feature type="coiled-coil region" evidence="10">
    <location>
        <begin position="148"/>
        <end position="191"/>
    </location>
</feature>
<dbReference type="InterPro" id="IPR004953">
    <property type="entry name" value="EB1_C"/>
</dbReference>
<keyword evidence="4" id="KW-0132">Cell division</keyword>
<evidence type="ECO:0000256" key="4">
    <source>
        <dbReference type="ARBA" id="ARBA00022618"/>
    </source>
</evidence>
<dbReference type="HOGENOM" id="CLU_041744_1_1_1"/>
<dbReference type="eggNOG" id="KOG3000">
    <property type="taxonomic scope" value="Eukaryota"/>
</dbReference>
<dbReference type="GO" id="GO:0031110">
    <property type="term" value="P:regulation of microtubule polymerization or depolymerization"/>
    <property type="evidence" value="ECO:0000318"/>
    <property type="project" value="GO_Central"/>
</dbReference>
<dbReference type="Pfam" id="PF00307">
    <property type="entry name" value="CH"/>
    <property type="match status" value="1"/>
</dbReference>
<feature type="domain" description="Calponin-homology (CH)" evidence="11">
    <location>
        <begin position="8"/>
        <end position="110"/>
    </location>
</feature>
<keyword evidence="7" id="KW-0206">Cytoskeleton</keyword>
<keyword evidence="14" id="KW-1185">Reference proteome</keyword>
<dbReference type="FunFam" id="1.10.418.10:FF:000028">
    <property type="entry name" value="RP/EB family microtubule-associated protein"/>
    <property type="match status" value="1"/>
</dbReference>
<accession>B8C7U7</accession>
<evidence type="ECO:0000256" key="7">
    <source>
        <dbReference type="ARBA" id="ARBA00023212"/>
    </source>
</evidence>
<dbReference type="GO" id="GO:0051233">
    <property type="term" value="C:spindle midzone"/>
    <property type="evidence" value="ECO:0000318"/>
    <property type="project" value="GO_Central"/>
</dbReference>
<dbReference type="InterPro" id="IPR001715">
    <property type="entry name" value="CH_dom"/>
</dbReference>
<dbReference type="InParanoid" id="B8C7U7"/>
<dbReference type="EMBL" id="CM000645">
    <property type="protein sequence ID" value="EED90169.1"/>
    <property type="molecule type" value="Genomic_DNA"/>
</dbReference>
<evidence type="ECO:0000256" key="10">
    <source>
        <dbReference type="SAM" id="Coils"/>
    </source>
</evidence>
<proteinExistence type="inferred from homology"/>
<dbReference type="GeneID" id="7443485"/>
<dbReference type="KEGG" id="tps:THAPSDRAFT_36137"/>
<evidence type="ECO:0000259" key="12">
    <source>
        <dbReference type="PROSITE" id="PS51230"/>
    </source>
</evidence>